<keyword evidence="4" id="KW-0238">DNA-binding</keyword>
<accession>A0A365L1N2</accession>
<evidence type="ECO:0000256" key="1">
    <source>
        <dbReference type="ARBA" id="ARBA00010641"/>
    </source>
</evidence>
<dbReference type="AlphaFoldDB" id="A0A365L1N2"/>
<feature type="domain" description="RNA polymerase sigma-70 region 4" evidence="7">
    <location>
        <begin position="131"/>
        <end position="176"/>
    </location>
</feature>
<evidence type="ECO:0000313" key="9">
    <source>
        <dbReference type="Proteomes" id="UP000251002"/>
    </source>
</evidence>
<dbReference type="InterPro" id="IPR036388">
    <property type="entry name" value="WH-like_DNA-bd_sf"/>
</dbReference>
<dbReference type="InterPro" id="IPR013325">
    <property type="entry name" value="RNA_pol_sigma_r2"/>
</dbReference>
<dbReference type="Gene3D" id="1.10.1740.10">
    <property type="match status" value="1"/>
</dbReference>
<evidence type="ECO:0000256" key="5">
    <source>
        <dbReference type="ARBA" id="ARBA00023163"/>
    </source>
</evidence>
<keyword evidence="2" id="KW-0805">Transcription regulation</keyword>
<evidence type="ECO:0000313" key="8">
    <source>
        <dbReference type="EMBL" id="RAZ78979.1"/>
    </source>
</evidence>
<dbReference type="RefSeq" id="WP_112222482.1">
    <property type="nucleotide sequence ID" value="NZ_CP196859.1"/>
</dbReference>
<sequence length="184" mass="21884">MKCKSDSELMELVSQKHRPALEELYDRYIKLVYSFVFKFCGENTEKTKEISQLIFLKLWTTGSSYDESKGSFINWLLTISRNVCIDYFRKERAHLRNDRTLTDERLLEDENHATEIDQLLDSQEIDEAKKHLTEAQLRTINLFYWKGYTLKEISEIEREPIGTIKSRLHQSLMKLRRQIGNGDR</sequence>
<evidence type="ECO:0000256" key="3">
    <source>
        <dbReference type="ARBA" id="ARBA00023082"/>
    </source>
</evidence>
<dbReference type="Gene3D" id="1.10.10.10">
    <property type="entry name" value="Winged helix-like DNA-binding domain superfamily/Winged helix DNA-binding domain"/>
    <property type="match status" value="1"/>
</dbReference>
<evidence type="ECO:0000256" key="4">
    <source>
        <dbReference type="ARBA" id="ARBA00023125"/>
    </source>
</evidence>
<dbReference type="InterPro" id="IPR039425">
    <property type="entry name" value="RNA_pol_sigma-70-like"/>
</dbReference>
<dbReference type="InterPro" id="IPR014284">
    <property type="entry name" value="RNA_pol_sigma-70_dom"/>
</dbReference>
<dbReference type="SUPFAM" id="SSF88659">
    <property type="entry name" value="Sigma3 and sigma4 domains of RNA polymerase sigma factors"/>
    <property type="match status" value="1"/>
</dbReference>
<dbReference type="Pfam" id="PF04542">
    <property type="entry name" value="Sigma70_r2"/>
    <property type="match status" value="1"/>
</dbReference>
<keyword evidence="9" id="KW-1185">Reference proteome</keyword>
<evidence type="ECO:0000259" key="6">
    <source>
        <dbReference type="Pfam" id="PF04542"/>
    </source>
</evidence>
<gene>
    <name evidence="8" type="ORF">DP120_05005</name>
</gene>
<dbReference type="PANTHER" id="PTHR43133:SF62">
    <property type="entry name" value="RNA POLYMERASE SIGMA FACTOR SIGZ"/>
    <property type="match status" value="1"/>
</dbReference>
<proteinExistence type="inferred from homology"/>
<keyword evidence="3" id="KW-0731">Sigma factor</keyword>
<comment type="similarity">
    <text evidence="1">Belongs to the sigma-70 factor family. ECF subfamily.</text>
</comment>
<dbReference type="Proteomes" id="UP000251002">
    <property type="component" value="Unassembled WGS sequence"/>
</dbReference>
<protein>
    <submittedName>
        <fullName evidence="8">Sigma-70 family RNA polymerase sigma factor</fullName>
    </submittedName>
</protein>
<dbReference type="NCBIfam" id="TIGR02937">
    <property type="entry name" value="sigma70-ECF"/>
    <property type="match status" value="1"/>
</dbReference>
<evidence type="ECO:0000256" key="2">
    <source>
        <dbReference type="ARBA" id="ARBA00023015"/>
    </source>
</evidence>
<evidence type="ECO:0000259" key="7">
    <source>
        <dbReference type="Pfam" id="PF04545"/>
    </source>
</evidence>
<feature type="domain" description="RNA polymerase sigma-70 region 2" evidence="6">
    <location>
        <begin position="24"/>
        <end position="92"/>
    </location>
</feature>
<dbReference type="GO" id="GO:0006352">
    <property type="term" value="P:DNA-templated transcription initiation"/>
    <property type="evidence" value="ECO:0007669"/>
    <property type="project" value="InterPro"/>
</dbReference>
<comment type="caution">
    <text evidence="8">The sequence shown here is derived from an EMBL/GenBank/DDBJ whole genome shotgun (WGS) entry which is preliminary data.</text>
</comment>
<dbReference type="InterPro" id="IPR007630">
    <property type="entry name" value="RNA_pol_sigma70_r4"/>
</dbReference>
<dbReference type="GO" id="GO:0016987">
    <property type="term" value="F:sigma factor activity"/>
    <property type="evidence" value="ECO:0007669"/>
    <property type="project" value="UniProtKB-KW"/>
</dbReference>
<dbReference type="GO" id="GO:0003677">
    <property type="term" value="F:DNA binding"/>
    <property type="evidence" value="ECO:0007669"/>
    <property type="project" value="UniProtKB-KW"/>
</dbReference>
<reference evidence="8 9" key="1">
    <citation type="submission" date="2018-06" db="EMBL/GenBank/DDBJ databases">
        <title>The draft genome sequences of strains SCU63 and S1.</title>
        <authorList>
            <person name="Gan L."/>
        </authorList>
    </citation>
    <scope>NUCLEOTIDE SEQUENCE [LARGE SCALE GENOMIC DNA]</scope>
    <source>
        <strain evidence="8 9">SCU63</strain>
    </source>
</reference>
<dbReference type="InterPro" id="IPR013324">
    <property type="entry name" value="RNA_pol_sigma_r3/r4-like"/>
</dbReference>
<dbReference type="PANTHER" id="PTHR43133">
    <property type="entry name" value="RNA POLYMERASE ECF-TYPE SIGMA FACTO"/>
    <property type="match status" value="1"/>
</dbReference>
<dbReference type="SUPFAM" id="SSF88946">
    <property type="entry name" value="Sigma2 domain of RNA polymerase sigma factors"/>
    <property type="match status" value="1"/>
</dbReference>
<dbReference type="EMBL" id="QLZR01000002">
    <property type="protein sequence ID" value="RAZ78979.1"/>
    <property type="molecule type" value="Genomic_DNA"/>
</dbReference>
<keyword evidence="5" id="KW-0804">Transcription</keyword>
<organism evidence="8 9">
    <name type="scientific">Planococcus halotolerans</name>
    <dbReference type="NCBI Taxonomy" id="2233542"/>
    <lineage>
        <taxon>Bacteria</taxon>
        <taxon>Bacillati</taxon>
        <taxon>Bacillota</taxon>
        <taxon>Bacilli</taxon>
        <taxon>Bacillales</taxon>
        <taxon>Caryophanaceae</taxon>
        <taxon>Planococcus</taxon>
    </lineage>
</organism>
<dbReference type="InterPro" id="IPR007627">
    <property type="entry name" value="RNA_pol_sigma70_r2"/>
</dbReference>
<name>A0A365L1N2_9BACL</name>
<dbReference type="Pfam" id="PF04545">
    <property type="entry name" value="Sigma70_r4"/>
    <property type="match status" value="1"/>
</dbReference>